<feature type="domain" description="Cytochrome c" evidence="21">
    <location>
        <begin position="130"/>
        <end position="210"/>
    </location>
</feature>
<dbReference type="InterPro" id="IPR009056">
    <property type="entry name" value="Cyt_c-like_dom"/>
</dbReference>
<evidence type="ECO:0000256" key="3">
    <source>
        <dbReference type="ARBA" id="ARBA00006113"/>
    </source>
</evidence>
<dbReference type="InterPro" id="IPR032858">
    <property type="entry name" value="CcoP_N"/>
</dbReference>
<protein>
    <recommendedName>
        <fullName evidence="19">Cbb3-type cytochrome c oxidase subunit</fullName>
    </recommendedName>
</protein>
<evidence type="ECO:0000256" key="5">
    <source>
        <dbReference type="ARBA" id="ARBA00022475"/>
    </source>
</evidence>
<evidence type="ECO:0000256" key="16">
    <source>
        <dbReference type="ARBA" id="ARBA00023004"/>
    </source>
</evidence>
<evidence type="ECO:0000256" key="6">
    <source>
        <dbReference type="ARBA" id="ARBA00022519"/>
    </source>
</evidence>
<dbReference type="Gene3D" id="1.10.760.10">
    <property type="entry name" value="Cytochrome c-like domain"/>
    <property type="match status" value="2"/>
</dbReference>
<comment type="similarity">
    <text evidence="3 19">Belongs to the CcoP / FixP family.</text>
</comment>
<dbReference type="EMBL" id="JBBKZT010000016">
    <property type="protein sequence ID" value="MEJ8850661.1"/>
    <property type="molecule type" value="Genomic_DNA"/>
</dbReference>
<dbReference type="InterPro" id="IPR036909">
    <property type="entry name" value="Cyt_c-like_dom_sf"/>
</dbReference>
<dbReference type="InterPro" id="IPR008168">
    <property type="entry name" value="Cyt_C_IC"/>
</dbReference>
<keyword evidence="9 20" id="KW-0812">Transmembrane</keyword>
<evidence type="ECO:0000256" key="7">
    <source>
        <dbReference type="ARBA" id="ARBA00022617"/>
    </source>
</evidence>
<keyword evidence="13 19" id="KW-0249">Electron transport</keyword>
<keyword evidence="4 19" id="KW-0813">Transport</keyword>
<feature type="transmembrane region" description="Helical" evidence="20">
    <location>
        <begin position="61"/>
        <end position="80"/>
    </location>
</feature>
<comment type="caution">
    <text evidence="22">The sequence shown here is derived from an EMBL/GenBank/DDBJ whole genome shotgun (WGS) entry which is preliminary data.</text>
</comment>
<reference evidence="22 23" key="1">
    <citation type="submission" date="2024-03" db="EMBL/GenBank/DDBJ databases">
        <title>Novel species of the genus Variovorax.</title>
        <authorList>
            <person name="Liu Q."/>
            <person name="Xin Y.-H."/>
        </authorList>
    </citation>
    <scope>NUCLEOTIDE SEQUENCE [LARGE SCALE GENOMIC DNA]</scope>
    <source>
        <strain evidence="22 23">KACC 18900</strain>
    </source>
</reference>
<keyword evidence="11" id="KW-0677">Repeat</keyword>
<feature type="domain" description="Cytochrome c" evidence="21">
    <location>
        <begin position="217"/>
        <end position="297"/>
    </location>
</feature>
<evidence type="ECO:0000256" key="8">
    <source>
        <dbReference type="ARBA" id="ARBA00022660"/>
    </source>
</evidence>
<dbReference type="Proteomes" id="UP001385892">
    <property type="component" value="Unassembled WGS sequence"/>
</dbReference>
<dbReference type="PIRSF" id="PIRSF000006">
    <property type="entry name" value="Cbb3-Cox_fixP"/>
    <property type="match status" value="1"/>
</dbReference>
<dbReference type="Gene3D" id="6.10.280.130">
    <property type="match status" value="1"/>
</dbReference>
<dbReference type="Pfam" id="PF14715">
    <property type="entry name" value="FixP_N"/>
    <property type="match status" value="1"/>
</dbReference>
<evidence type="ECO:0000256" key="17">
    <source>
        <dbReference type="ARBA" id="ARBA00023065"/>
    </source>
</evidence>
<dbReference type="PANTHER" id="PTHR33751">
    <property type="entry name" value="CBB3-TYPE CYTOCHROME C OXIDASE SUBUNIT FIXP"/>
    <property type="match status" value="1"/>
</dbReference>
<feature type="transmembrane region" description="Helical" evidence="20">
    <location>
        <begin position="12"/>
        <end position="32"/>
    </location>
</feature>
<comment type="function">
    <text evidence="19">C-type cytochrome. Part of the cbb3-type cytochrome c oxidase complex.</text>
</comment>
<keyword evidence="14 20" id="KW-1133">Transmembrane helix</keyword>
<evidence type="ECO:0000313" key="23">
    <source>
        <dbReference type="Proteomes" id="UP001385892"/>
    </source>
</evidence>
<evidence type="ECO:0000256" key="18">
    <source>
        <dbReference type="ARBA" id="ARBA00023136"/>
    </source>
</evidence>
<proteinExistence type="inferred from homology"/>
<evidence type="ECO:0000256" key="14">
    <source>
        <dbReference type="ARBA" id="ARBA00022989"/>
    </source>
</evidence>
<evidence type="ECO:0000256" key="15">
    <source>
        <dbReference type="ARBA" id="ARBA00023002"/>
    </source>
</evidence>
<evidence type="ECO:0000256" key="4">
    <source>
        <dbReference type="ARBA" id="ARBA00022448"/>
    </source>
</evidence>
<keyword evidence="6 19" id="KW-0997">Cell inner membrane</keyword>
<organism evidence="22 23">
    <name type="scientific">Variovorax rhizosphaerae</name>
    <dbReference type="NCBI Taxonomy" id="1836200"/>
    <lineage>
        <taxon>Bacteria</taxon>
        <taxon>Pseudomonadati</taxon>
        <taxon>Pseudomonadota</taxon>
        <taxon>Betaproteobacteria</taxon>
        <taxon>Burkholderiales</taxon>
        <taxon>Comamonadaceae</taxon>
        <taxon>Variovorax</taxon>
    </lineage>
</organism>
<keyword evidence="15 19" id="KW-0560">Oxidoreductase</keyword>
<evidence type="ECO:0000256" key="12">
    <source>
        <dbReference type="ARBA" id="ARBA00022781"/>
    </source>
</evidence>
<evidence type="ECO:0000313" key="22">
    <source>
        <dbReference type="EMBL" id="MEJ8850661.1"/>
    </source>
</evidence>
<evidence type="ECO:0000256" key="2">
    <source>
        <dbReference type="ARBA" id="ARBA00004673"/>
    </source>
</evidence>
<evidence type="ECO:0000259" key="21">
    <source>
        <dbReference type="PROSITE" id="PS51007"/>
    </source>
</evidence>
<keyword evidence="8 19" id="KW-0679">Respiratory chain</keyword>
<evidence type="ECO:0000256" key="9">
    <source>
        <dbReference type="ARBA" id="ARBA00022692"/>
    </source>
</evidence>
<comment type="pathway">
    <text evidence="2 19">Energy metabolism; oxidative phosphorylation.</text>
</comment>
<dbReference type="PANTHER" id="PTHR33751:SF1">
    <property type="entry name" value="CBB3-TYPE CYTOCHROME C OXIDASE SUBUNIT FIXP"/>
    <property type="match status" value="1"/>
</dbReference>
<keyword evidence="5 19" id="KW-1003">Cell membrane</keyword>
<evidence type="ECO:0000256" key="1">
    <source>
        <dbReference type="ARBA" id="ARBA00004533"/>
    </source>
</evidence>
<dbReference type="PROSITE" id="PS51007">
    <property type="entry name" value="CYTC"/>
    <property type="match status" value="2"/>
</dbReference>
<comment type="subcellular location">
    <subcellularLocation>
        <location evidence="1 19">Cell inner membrane</location>
    </subcellularLocation>
</comment>
<keyword evidence="18 19" id="KW-0472">Membrane</keyword>
<dbReference type="RefSeq" id="WP_340346064.1">
    <property type="nucleotide sequence ID" value="NZ_JBBKZT010000016.1"/>
</dbReference>
<evidence type="ECO:0000256" key="20">
    <source>
        <dbReference type="SAM" id="Phobius"/>
    </source>
</evidence>
<dbReference type="NCBIfam" id="TIGR00782">
    <property type="entry name" value="ccoP"/>
    <property type="match status" value="1"/>
</dbReference>
<keyword evidence="23" id="KW-1185">Reference proteome</keyword>
<dbReference type="InterPro" id="IPR004678">
    <property type="entry name" value="Cyt_c_oxidase_cbb3_su3"/>
</dbReference>
<evidence type="ECO:0000256" key="10">
    <source>
        <dbReference type="ARBA" id="ARBA00022723"/>
    </source>
</evidence>
<keyword evidence="12 19" id="KW-0375">Hydrogen ion transport</keyword>
<dbReference type="SUPFAM" id="SSF46626">
    <property type="entry name" value="Cytochrome c"/>
    <property type="match status" value="2"/>
</dbReference>
<accession>A0ABU8WSX8</accession>
<evidence type="ECO:0000256" key="13">
    <source>
        <dbReference type="ARBA" id="ARBA00022982"/>
    </source>
</evidence>
<keyword evidence="16 19" id="KW-0408">Iron</keyword>
<dbReference type="Pfam" id="PF13442">
    <property type="entry name" value="Cytochrome_CBB3"/>
    <property type="match status" value="2"/>
</dbReference>
<dbReference type="InterPro" id="IPR050597">
    <property type="entry name" value="Cytochrome_c_Oxidase_Subunit"/>
</dbReference>
<keyword evidence="17 19" id="KW-0406">Ion transport</keyword>
<comment type="subunit">
    <text evidence="19">Component of the cbb3-type cytochrome c oxidase.</text>
</comment>
<dbReference type="InterPro" id="IPR038414">
    <property type="entry name" value="CcoP_N_sf"/>
</dbReference>
<sequence length="308" mass="32606">MSDFINNFWANYVAAASVVSILACALLLWLTARKRVVSSEDNTTGHVWDVDLREANNPLPLWWVGLFVITIIFGLAYLAFYPGLGAYDGKFGWSASGQYQAEVAQADKELAPVYAAYTAMPVEAIAGDARAMAIGERIFMNNCALCHGSDARGSKGFPNLTDTDWLYGGTPDKIIETVTKGRIGVMPPMAAAVGGADDVRNLAQYVLSLSGNSTDSVRAALGKSKFTACAACHGIGGVGNQALGAPALNDNIWLHGFGQEAIIAIINGGKHNVMPAQEGRLTEAQIKVVASYVWGLSNKAQPAPKAVP</sequence>
<evidence type="ECO:0000256" key="11">
    <source>
        <dbReference type="ARBA" id="ARBA00022737"/>
    </source>
</evidence>
<name>A0ABU8WSX8_9BURK</name>
<comment type="cofactor">
    <cofactor evidence="19">
        <name>heme c</name>
        <dbReference type="ChEBI" id="CHEBI:61717"/>
    </cofactor>
    <text evidence="19">Binds 2 heme C groups per subunit.</text>
</comment>
<keyword evidence="7 19" id="KW-0349">Heme</keyword>
<evidence type="ECO:0000256" key="19">
    <source>
        <dbReference type="PIRNR" id="PIRNR000006"/>
    </source>
</evidence>
<dbReference type="PRINTS" id="PR00605">
    <property type="entry name" value="CYTCHROMECIC"/>
</dbReference>
<keyword evidence="10 19" id="KW-0479">Metal-binding</keyword>
<gene>
    <name evidence="22" type="primary">ccoP</name>
    <name evidence="22" type="ORF">WKW82_28760</name>
</gene>